<evidence type="ECO:0000313" key="2">
    <source>
        <dbReference type="Proteomes" id="UP001060085"/>
    </source>
</evidence>
<protein>
    <submittedName>
        <fullName evidence="1">Uncharacterized protein</fullName>
    </submittedName>
</protein>
<keyword evidence="2" id="KW-1185">Reference proteome</keyword>
<gene>
    <name evidence="1" type="ORF">M9H77_10827</name>
</gene>
<sequence>MNHFPILELLTVHSCSFCYRQSLLLKHMRYIEMILLRVFLPEDAAAWTHCQAATEEVDGAFVVPQLSNNPGETCSSFNFGGFPPSFPSPWLMPIEGFVDGRATSASRSHSEAEKRRRDRINAQLATLRKLIPKSEKMDKAALLGSVVDHLNDLKRKAIEISKVVMIPTDIDEVTIDFLKDEEVGFSSSSKQRQENRFLKASVCCDDRPELFSELNRGLKSLRLSVVHADMISLGGRIRSILILCIQNNDDEEDQGGGICMNTLKNSLKLVLSRIATSCATTNYRIKSRRQRFFLPSY</sequence>
<reference evidence="2" key="1">
    <citation type="journal article" date="2023" name="Nat. Plants">
        <title>Single-cell RNA sequencing provides a high-resolution roadmap for understanding the multicellular compartmentation of specialized metabolism.</title>
        <authorList>
            <person name="Sun S."/>
            <person name="Shen X."/>
            <person name="Li Y."/>
            <person name="Li Y."/>
            <person name="Wang S."/>
            <person name="Li R."/>
            <person name="Zhang H."/>
            <person name="Shen G."/>
            <person name="Guo B."/>
            <person name="Wei J."/>
            <person name="Xu J."/>
            <person name="St-Pierre B."/>
            <person name="Chen S."/>
            <person name="Sun C."/>
        </authorList>
    </citation>
    <scope>NUCLEOTIDE SEQUENCE [LARGE SCALE GENOMIC DNA]</scope>
</reference>
<accession>A0ACC0BD31</accession>
<proteinExistence type="predicted"/>
<name>A0ACC0BD31_CATRO</name>
<comment type="caution">
    <text evidence="1">The sequence shown here is derived from an EMBL/GenBank/DDBJ whole genome shotgun (WGS) entry which is preliminary data.</text>
</comment>
<dbReference type="EMBL" id="CM044703">
    <property type="protein sequence ID" value="KAI5670463.1"/>
    <property type="molecule type" value="Genomic_DNA"/>
</dbReference>
<dbReference type="Proteomes" id="UP001060085">
    <property type="component" value="Linkage Group LG03"/>
</dbReference>
<organism evidence="1 2">
    <name type="scientific">Catharanthus roseus</name>
    <name type="common">Madagascar periwinkle</name>
    <name type="synonym">Vinca rosea</name>
    <dbReference type="NCBI Taxonomy" id="4058"/>
    <lineage>
        <taxon>Eukaryota</taxon>
        <taxon>Viridiplantae</taxon>
        <taxon>Streptophyta</taxon>
        <taxon>Embryophyta</taxon>
        <taxon>Tracheophyta</taxon>
        <taxon>Spermatophyta</taxon>
        <taxon>Magnoliopsida</taxon>
        <taxon>eudicotyledons</taxon>
        <taxon>Gunneridae</taxon>
        <taxon>Pentapetalae</taxon>
        <taxon>asterids</taxon>
        <taxon>lamiids</taxon>
        <taxon>Gentianales</taxon>
        <taxon>Apocynaceae</taxon>
        <taxon>Rauvolfioideae</taxon>
        <taxon>Vinceae</taxon>
        <taxon>Catharanthinae</taxon>
        <taxon>Catharanthus</taxon>
    </lineage>
</organism>
<evidence type="ECO:0000313" key="1">
    <source>
        <dbReference type="EMBL" id="KAI5670463.1"/>
    </source>
</evidence>